<protein>
    <submittedName>
        <fullName evidence="1">Putative Inositol polyphosphate multikinase beta-like</fullName>
    </submittedName>
</protein>
<evidence type="ECO:0000313" key="2">
    <source>
        <dbReference type="Proteomes" id="UP000747542"/>
    </source>
</evidence>
<proteinExistence type="predicted"/>
<gene>
    <name evidence="1" type="ORF">Hamer_G021650</name>
</gene>
<sequence>MSVLRGENGLILKPLKLNANPTYSQVMKGTNTSSQSNLIPVCQDELGFYERLQSSTSPDDLKLKTLLPKFHGVHQEKYATQSESGFCVTGLRVYHVETGCLVTELRPDECKRLTTAQVFEGRGRPNQSCGDLEGLEAAAAT</sequence>
<accession>A0A8J5JSL8</accession>
<feature type="non-terminal residue" evidence="1">
    <location>
        <position position="141"/>
    </location>
</feature>
<dbReference type="Proteomes" id="UP000747542">
    <property type="component" value="Unassembled WGS sequence"/>
</dbReference>
<keyword evidence="2" id="KW-1185">Reference proteome</keyword>
<reference evidence="1" key="1">
    <citation type="journal article" date="2021" name="Sci. Adv.">
        <title>The American lobster genome reveals insights on longevity, neural, and immune adaptations.</title>
        <authorList>
            <person name="Polinski J.M."/>
            <person name="Zimin A.V."/>
            <person name="Clark K.F."/>
            <person name="Kohn A.B."/>
            <person name="Sadowski N."/>
            <person name="Timp W."/>
            <person name="Ptitsyn A."/>
            <person name="Khanna P."/>
            <person name="Romanova D.Y."/>
            <person name="Williams P."/>
            <person name="Greenwood S.J."/>
            <person name="Moroz L.L."/>
            <person name="Walt D.R."/>
            <person name="Bodnar A.G."/>
        </authorList>
    </citation>
    <scope>NUCLEOTIDE SEQUENCE</scope>
    <source>
        <strain evidence="1">GMGI-L3</strain>
    </source>
</reference>
<dbReference type="AlphaFoldDB" id="A0A8J5JSL8"/>
<dbReference type="EMBL" id="JAHLQT010031456">
    <property type="protein sequence ID" value="KAG7160273.1"/>
    <property type="molecule type" value="Genomic_DNA"/>
</dbReference>
<evidence type="ECO:0000313" key="1">
    <source>
        <dbReference type="EMBL" id="KAG7160273.1"/>
    </source>
</evidence>
<name>A0A8J5JSL8_HOMAM</name>
<organism evidence="1 2">
    <name type="scientific">Homarus americanus</name>
    <name type="common">American lobster</name>
    <dbReference type="NCBI Taxonomy" id="6706"/>
    <lineage>
        <taxon>Eukaryota</taxon>
        <taxon>Metazoa</taxon>
        <taxon>Ecdysozoa</taxon>
        <taxon>Arthropoda</taxon>
        <taxon>Crustacea</taxon>
        <taxon>Multicrustacea</taxon>
        <taxon>Malacostraca</taxon>
        <taxon>Eumalacostraca</taxon>
        <taxon>Eucarida</taxon>
        <taxon>Decapoda</taxon>
        <taxon>Pleocyemata</taxon>
        <taxon>Astacidea</taxon>
        <taxon>Nephropoidea</taxon>
        <taxon>Nephropidae</taxon>
        <taxon>Homarus</taxon>
    </lineage>
</organism>
<comment type="caution">
    <text evidence="1">The sequence shown here is derived from an EMBL/GenBank/DDBJ whole genome shotgun (WGS) entry which is preliminary data.</text>
</comment>